<dbReference type="SUPFAM" id="SSF55144">
    <property type="entry name" value="LigT-like"/>
    <property type="match status" value="1"/>
</dbReference>
<accession>A0ABW6R8J2</accession>
<evidence type="ECO:0000313" key="1">
    <source>
        <dbReference type="EMBL" id="MFF3337820.1"/>
    </source>
</evidence>
<dbReference type="GO" id="GO:0016874">
    <property type="term" value="F:ligase activity"/>
    <property type="evidence" value="ECO:0007669"/>
    <property type="project" value="UniProtKB-KW"/>
</dbReference>
<sequence length="212" mass="24030">MKDFWSSHQWPPSERRVHWHLLFQGEPDVHRFAHAHADLLSRYPQLTHVPVEWLHATIQSIGPLTDEQSTAVAEAGRAVLADLQPFDIEIGPAHAIHNGVVVDLYPEENLSIVYWALRKATEGVVGPDALPPAPELFWPHLSLAYSNTRWSDDDLKRALAKEVRPSRARMTVERVVLVEQQQDWRRLYSWTAHATIPLGRALPITTNLGGES</sequence>
<protein>
    <submittedName>
        <fullName evidence="1">2'-5' RNA ligase family protein</fullName>
    </submittedName>
</protein>
<keyword evidence="2" id="KW-1185">Reference proteome</keyword>
<organism evidence="1 2">
    <name type="scientific">Streptomyces flavidovirens</name>
    <dbReference type="NCBI Taxonomy" id="67298"/>
    <lineage>
        <taxon>Bacteria</taxon>
        <taxon>Bacillati</taxon>
        <taxon>Actinomycetota</taxon>
        <taxon>Actinomycetes</taxon>
        <taxon>Kitasatosporales</taxon>
        <taxon>Streptomycetaceae</taxon>
        <taxon>Streptomyces</taxon>
    </lineage>
</organism>
<dbReference type="Pfam" id="PF13563">
    <property type="entry name" value="2_5_RNA_ligase2"/>
    <property type="match status" value="1"/>
</dbReference>
<dbReference type="Proteomes" id="UP001601976">
    <property type="component" value="Unassembled WGS sequence"/>
</dbReference>
<comment type="caution">
    <text evidence="1">The sequence shown here is derived from an EMBL/GenBank/DDBJ whole genome shotgun (WGS) entry which is preliminary data.</text>
</comment>
<dbReference type="EMBL" id="JBIAPK010000001">
    <property type="protein sequence ID" value="MFF3337820.1"/>
    <property type="molecule type" value="Genomic_DNA"/>
</dbReference>
<keyword evidence="1" id="KW-0436">Ligase</keyword>
<gene>
    <name evidence="1" type="ORF">ACFYWW_03640</name>
</gene>
<dbReference type="RefSeq" id="WP_387893680.1">
    <property type="nucleotide sequence ID" value="NZ_JBIAPK010000001.1"/>
</dbReference>
<proteinExistence type="predicted"/>
<reference evidence="1 2" key="1">
    <citation type="submission" date="2024-10" db="EMBL/GenBank/DDBJ databases">
        <title>The Natural Products Discovery Center: Release of the First 8490 Sequenced Strains for Exploring Actinobacteria Biosynthetic Diversity.</title>
        <authorList>
            <person name="Kalkreuter E."/>
            <person name="Kautsar S.A."/>
            <person name="Yang D."/>
            <person name="Bader C.D."/>
            <person name="Teijaro C.N."/>
            <person name="Fluegel L."/>
            <person name="Davis C.M."/>
            <person name="Simpson J.R."/>
            <person name="Lauterbach L."/>
            <person name="Steele A.D."/>
            <person name="Gui C."/>
            <person name="Meng S."/>
            <person name="Li G."/>
            <person name="Viehrig K."/>
            <person name="Ye F."/>
            <person name="Su P."/>
            <person name="Kiefer A.F."/>
            <person name="Nichols A."/>
            <person name="Cepeda A.J."/>
            <person name="Yan W."/>
            <person name="Fan B."/>
            <person name="Jiang Y."/>
            <person name="Adhikari A."/>
            <person name="Zheng C.-J."/>
            <person name="Schuster L."/>
            <person name="Cowan T.M."/>
            <person name="Smanski M.J."/>
            <person name="Chevrette M.G."/>
            <person name="De Carvalho L.P.S."/>
            <person name="Shen B."/>
        </authorList>
    </citation>
    <scope>NUCLEOTIDE SEQUENCE [LARGE SCALE GENOMIC DNA]</scope>
    <source>
        <strain evidence="1 2">NPDC003029</strain>
    </source>
</reference>
<dbReference type="Gene3D" id="3.90.1140.10">
    <property type="entry name" value="Cyclic phosphodiesterase"/>
    <property type="match status" value="1"/>
</dbReference>
<dbReference type="InterPro" id="IPR009097">
    <property type="entry name" value="Cyclic_Pdiesterase"/>
</dbReference>
<evidence type="ECO:0000313" key="2">
    <source>
        <dbReference type="Proteomes" id="UP001601976"/>
    </source>
</evidence>
<name>A0ABW6R8J2_9ACTN</name>